<comment type="caution">
    <text evidence="4">The sequence shown here is derived from an EMBL/GenBank/DDBJ whole genome shotgun (WGS) entry which is preliminary data.</text>
</comment>
<keyword evidence="1" id="KW-0862">Zinc</keyword>
<evidence type="ECO:0000256" key="1">
    <source>
        <dbReference type="PROSITE-ProRule" id="PRU00042"/>
    </source>
</evidence>
<dbReference type="STRING" id="60175.A0A1V6YEB3"/>
<keyword evidence="1" id="KW-0479">Metal-binding</keyword>
<dbReference type="Gene3D" id="3.30.160.60">
    <property type="entry name" value="Classic Zinc Finger"/>
    <property type="match status" value="1"/>
</dbReference>
<keyword evidence="1" id="KW-0863">Zinc-finger</keyword>
<dbReference type="OMA" id="TSPHANW"/>
<dbReference type="SUPFAM" id="SSF57667">
    <property type="entry name" value="beta-beta-alpha zinc fingers"/>
    <property type="match status" value="1"/>
</dbReference>
<dbReference type="GO" id="GO:0008270">
    <property type="term" value="F:zinc ion binding"/>
    <property type="evidence" value="ECO:0007669"/>
    <property type="project" value="UniProtKB-KW"/>
</dbReference>
<sequence>MAWSSRTDQMEYLSLLRQYQLGNGDPTFSNGASATQTPTVMAPQPFSTEYSFDDLPAQHDLALLHANFTLPSTIDPINLGDMDNDTMQGFFAQLNSTAEDPATDYHCLVENAVVVPSLDSSSAVQEPTPPKDSDIPTTRGKCTRSRRAIKRENFVRDPYGSFECRWIDCKHRGSFCHESVLMRHIKTQHVNPRSIDCPRCEKTFNRKDNMKEHLGRVHREYI</sequence>
<feature type="region of interest" description="Disordered" evidence="2">
    <location>
        <begin position="119"/>
        <end position="142"/>
    </location>
</feature>
<gene>
    <name evidence="4" type="ORF">PENNAL_c0023G03784</name>
</gene>
<dbReference type="InterPro" id="IPR013087">
    <property type="entry name" value="Znf_C2H2_type"/>
</dbReference>
<proteinExistence type="predicted"/>
<dbReference type="PROSITE" id="PS50157">
    <property type="entry name" value="ZINC_FINGER_C2H2_2"/>
    <property type="match status" value="1"/>
</dbReference>
<evidence type="ECO:0000313" key="5">
    <source>
        <dbReference type="Proteomes" id="UP000191691"/>
    </source>
</evidence>
<protein>
    <recommendedName>
        <fullName evidence="3">C2H2-type domain-containing protein</fullName>
    </recommendedName>
</protein>
<accession>A0A1V6YEB3</accession>
<feature type="domain" description="C2H2-type" evidence="3">
    <location>
        <begin position="195"/>
        <end position="218"/>
    </location>
</feature>
<dbReference type="Proteomes" id="UP000191691">
    <property type="component" value="Unassembled WGS sequence"/>
</dbReference>
<dbReference type="AlphaFoldDB" id="A0A1V6YEB3"/>
<name>A0A1V6YEB3_PENNA</name>
<dbReference type="PROSITE" id="PS00028">
    <property type="entry name" value="ZINC_FINGER_C2H2_1"/>
    <property type="match status" value="1"/>
</dbReference>
<evidence type="ECO:0000313" key="4">
    <source>
        <dbReference type="EMBL" id="OQE85829.1"/>
    </source>
</evidence>
<dbReference type="EMBL" id="MOOB01000023">
    <property type="protein sequence ID" value="OQE85829.1"/>
    <property type="molecule type" value="Genomic_DNA"/>
</dbReference>
<evidence type="ECO:0000256" key="2">
    <source>
        <dbReference type="SAM" id="MobiDB-lite"/>
    </source>
</evidence>
<evidence type="ECO:0000259" key="3">
    <source>
        <dbReference type="PROSITE" id="PS50157"/>
    </source>
</evidence>
<dbReference type="SMART" id="SM00355">
    <property type="entry name" value="ZnF_C2H2"/>
    <property type="match status" value="2"/>
</dbReference>
<reference evidence="5" key="1">
    <citation type="journal article" date="2017" name="Nat. Microbiol.">
        <title>Global analysis of biosynthetic gene clusters reveals vast potential of secondary metabolite production in Penicillium species.</title>
        <authorList>
            <person name="Nielsen J.C."/>
            <person name="Grijseels S."/>
            <person name="Prigent S."/>
            <person name="Ji B."/>
            <person name="Dainat J."/>
            <person name="Nielsen K.F."/>
            <person name="Frisvad J.C."/>
            <person name="Workman M."/>
            <person name="Nielsen J."/>
        </authorList>
    </citation>
    <scope>NUCLEOTIDE SEQUENCE [LARGE SCALE GENOMIC DNA]</scope>
    <source>
        <strain evidence="5">IBT 13039</strain>
    </source>
</reference>
<dbReference type="InterPro" id="IPR036236">
    <property type="entry name" value="Znf_C2H2_sf"/>
</dbReference>
<keyword evidence="5" id="KW-1185">Reference proteome</keyword>
<organism evidence="4 5">
    <name type="scientific">Penicillium nalgiovense</name>
    <dbReference type="NCBI Taxonomy" id="60175"/>
    <lineage>
        <taxon>Eukaryota</taxon>
        <taxon>Fungi</taxon>
        <taxon>Dikarya</taxon>
        <taxon>Ascomycota</taxon>
        <taxon>Pezizomycotina</taxon>
        <taxon>Eurotiomycetes</taxon>
        <taxon>Eurotiomycetidae</taxon>
        <taxon>Eurotiales</taxon>
        <taxon>Aspergillaceae</taxon>
        <taxon>Penicillium</taxon>
    </lineage>
</organism>